<keyword evidence="2" id="KW-1185">Reference proteome</keyword>
<dbReference type="KEGG" id="vg:14010991"/>
<dbReference type="RefSeq" id="YP_007005251.1">
    <property type="nucleotide sequence ID" value="NC_019507.1"/>
</dbReference>
<evidence type="ECO:0000313" key="2">
    <source>
        <dbReference type="Proteomes" id="UP000050571"/>
    </source>
</evidence>
<evidence type="ECO:0000313" key="1">
    <source>
        <dbReference type="EMBL" id="CCH63643.1"/>
    </source>
</evidence>
<reference evidence="1 2" key="1">
    <citation type="journal article" date="2012" name="J. Virol.">
        <title>The Complete Genome Sequence of Bacteriophage CP21 Reveals Modular Shuffling in Campylobacter Group II Phages.</title>
        <authorList>
            <person name="Hammerl J.A."/>
            <person name="Jackel C."/>
            <person name="Reetz J."/>
            <person name="Hertwig S."/>
        </authorList>
    </citation>
    <scope>NUCLEOTIDE SEQUENCE [LARGE SCALE GENOMIC DNA]</scope>
</reference>
<gene>
    <name evidence="1" type="primary">CP21_181</name>
</gene>
<dbReference type="GeneID" id="14010991"/>
<dbReference type="EMBL" id="HE815464">
    <property type="protein sequence ID" value="CCH63643.1"/>
    <property type="molecule type" value="Genomic_DNA"/>
</dbReference>
<organism evidence="1 2">
    <name type="scientific">Campylobacter phage CP21</name>
    <dbReference type="NCBI Taxonomy" id="2881391"/>
    <lineage>
        <taxon>Viruses</taxon>
        <taxon>Duplodnaviria</taxon>
        <taxon>Heunggongvirae</taxon>
        <taxon>Uroviricota</taxon>
        <taxon>Caudoviricetes</taxon>
        <taxon>Connertonviridae</taxon>
        <taxon>Firehammervirus</taxon>
        <taxon>Firehammervirus CP21</taxon>
    </lineage>
</organism>
<sequence>MEDDTIAKSGDYDFGNLNYINKYGLTSIEYTFDKSPFVYKVYYNGKEYFFLS</sequence>
<name>I7KLT7_9CAUD</name>
<proteinExistence type="predicted"/>
<accession>I7KLT7</accession>
<dbReference type="Proteomes" id="UP000050571">
    <property type="component" value="Segment"/>
</dbReference>
<protein>
    <submittedName>
        <fullName evidence="1">Uncharacterized protein</fullName>
    </submittedName>
</protein>